<evidence type="ECO:0000313" key="1">
    <source>
        <dbReference type="EMBL" id="RGS13242.1"/>
    </source>
</evidence>
<protein>
    <submittedName>
        <fullName evidence="1">Uncharacterized protein</fullName>
    </submittedName>
</protein>
<sequence>MSKIIYYIGAGASYGKNDARELIGKGTDNERLLIHEGLPVINEIGKCLLSFKEAVVNTPIDTNDYSFLNKFRVGGDNLNHKRNSLIADIEEVYQANKEHATIDTYAKKLYLTRRTNEPKQRMSLLCEQAFMSVCFLFM</sequence>
<reference evidence="1 2" key="1">
    <citation type="submission" date="2018-08" db="EMBL/GenBank/DDBJ databases">
        <title>A genome reference for cultivated species of the human gut microbiota.</title>
        <authorList>
            <person name="Zou Y."/>
            <person name="Xue W."/>
            <person name="Luo G."/>
        </authorList>
    </citation>
    <scope>NUCLEOTIDE SEQUENCE [LARGE SCALE GENOMIC DNA]</scope>
    <source>
        <strain evidence="1 2">AF24-12</strain>
    </source>
</reference>
<gene>
    <name evidence="1" type="ORF">DWY11_11915</name>
</gene>
<dbReference type="Proteomes" id="UP000283872">
    <property type="component" value="Unassembled WGS sequence"/>
</dbReference>
<evidence type="ECO:0000313" key="2">
    <source>
        <dbReference type="Proteomes" id="UP000283872"/>
    </source>
</evidence>
<comment type="caution">
    <text evidence="1">The sequence shown here is derived from an EMBL/GenBank/DDBJ whole genome shotgun (WGS) entry which is preliminary data.</text>
</comment>
<proteinExistence type="predicted"/>
<dbReference type="RefSeq" id="WP_117587553.1">
    <property type="nucleotide sequence ID" value="NZ_QRVA01000033.1"/>
</dbReference>
<dbReference type="EMBL" id="QRVA01000033">
    <property type="protein sequence ID" value="RGS13242.1"/>
    <property type="molecule type" value="Genomic_DNA"/>
</dbReference>
<accession>A0A3E5DXF6</accession>
<name>A0A3E5DXF6_9BACT</name>
<dbReference type="AlphaFoldDB" id="A0A3E5DXF6"/>
<organism evidence="1 2">
    <name type="scientific">Segatella copri</name>
    <dbReference type="NCBI Taxonomy" id="165179"/>
    <lineage>
        <taxon>Bacteria</taxon>
        <taxon>Pseudomonadati</taxon>
        <taxon>Bacteroidota</taxon>
        <taxon>Bacteroidia</taxon>
        <taxon>Bacteroidales</taxon>
        <taxon>Prevotellaceae</taxon>
        <taxon>Segatella</taxon>
    </lineage>
</organism>